<feature type="compositionally biased region" description="Basic and acidic residues" evidence="1">
    <location>
        <begin position="42"/>
        <end position="52"/>
    </location>
</feature>
<reference evidence="3" key="1">
    <citation type="journal article" date="2007" name="Nature">
        <title>The grapevine genome sequence suggests ancestral hexaploidization in major angiosperm phyla.</title>
        <authorList>
            <consortium name="The French-Italian Public Consortium for Grapevine Genome Characterization."/>
            <person name="Jaillon O."/>
            <person name="Aury J.-M."/>
            <person name="Noel B."/>
            <person name="Policriti A."/>
            <person name="Clepet C."/>
            <person name="Casagrande A."/>
            <person name="Choisne N."/>
            <person name="Aubourg S."/>
            <person name="Vitulo N."/>
            <person name="Jubin C."/>
            <person name="Vezzi A."/>
            <person name="Legeai F."/>
            <person name="Hugueney P."/>
            <person name="Dasilva C."/>
            <person name="Horner D."/>
            <person name="Mica E."/>
            <person name="Jublot D."/>
            <person name="Poulain J."/>
            <person name="Bruyere C."/>
            <person name="Billault A."/>
            <person name="Segurens B."/>
            <person name="Gouyvenoux M."/>
            <person name="Ugarte E."/>
            <person name="Cattonaro F."/>
            <person name="Anthouard V."/>
            <person name="Vico V."/>
            <person name="Del Fabbro C."/>
            <person name="Alaux M."/>
            <person name="Di Gaspero G."/>
            <person name="Dumas V."/>
            <person name="Felice N."/>
            <person name="Paillard S."/>
            <person name="Juman I."/>
            <person name="Moroldo M."/>
            <person name="Scalabrin S."/>
            <person name="Canaguier A."/>
            <person name="Le Clainche I."/>
            <person name="Malacrida G."/>
            <person name="Durand E."/>
            <person name="Pesole G."/>
            <person name="Laucou V."/>
            <person name="Chatelet P."/>
            <person name="Merdinoglu D."/>
            <person name="Delledonne M."/>
            <person name="Pezzotti M."/>
            <person name="Lecharny A."/>
            <person name="Scarpelli C."/>
            <person name="Artiguenave F."/>
            <person name="Pe M.E."/>
            <person name="Valle G."/>
            <person name="Morgante M."/>
            <person name="Caboche M."/>
            <person name="Adam-Blondon A.-F."/>
            <person name="Weissenbach J."/>
            <person name="Quetier F."/>
            <person name="Wincker P."/>
        </authorList>
    </citation>
    <scope>NUCLEOTIDE SEQUENCE [LARGE SCALE GENOMIC DNA]</scope>
    <source>
        <strain evidence="3">cv. Pinot noir / PN40024</strain>
    </source>
</reference>
<accession>D7TXU1</accession>
<dbReference type="AlphaFoldDB" id="D7TXU1"/>
<keyword evidence="3" id="KW-1185">Reference proteome</keyword>
<evidence type="ECO:0000313" key="2">
    <source>
        <dbReference type="EMBL" id="CBI35316.3"/>
    </source>
</evidence>
<dbReference type="InParanoid" id="D7TXU1"/>
<proteinExistence type="predicted"/>
<dbReference type="EMBL" id="FN596258">
    <property type="protein sequence ID" value="CBI35316.3"/>
    <property type="molecule type" value="Genomic_DNA"/>
</dbReference>
<dbReference type="PaxDb" id="29760-VIT_17s0053g01040.t01"/>
<feature type="region of interest" description="Disordered" evidence="1">
    <location>
        <begin position="40"/>
        <end position="71"/>
    </location>
</feature>
<gene>
    <name evidence="2" type="ordered locus">VIT_17s0053g01040</name>
</gene>
<dbReference type="Proteomes" id="UP000009183">
    <property type="component" value="Chromosome 17"/>
</dbReference>
<dbReference type="STRING" id="29760.D7TXU1"/>
<evidence type="ECO:0000256" key="1">
    <source>
        <dbReference type="SAM" id="MobiDB-lite"/>
    </source>
</evidence>
<organism evidence="2 3">
    <name type="scientific">Vitis vinifera</name>
    <name type="common">Grape</name>
    <dbReference type="NCBI Taxonomy" id="29760"/>
    <lineage>
        <taxon>Eukaryota</taxon>
        <taxon>Viridiplantae</taxon>
        <taxon>Streptophyta</taxon>
        <taxon>Embryophyta</taxon>
        <taxon>Tracheophyta</taxon>
        <taxon>Spermatophyta</taxon>
        <taxon>Magnoliopsida</taxon>
        <taxon>eudicotyledons</taxon>
        <taxon>Gunneridae</taxon>
        <taxon>Pentapetalae</taxon>
        <taxon>rosids</taxon>
        <taxon>Vitales</taxon>
        <taxon>Vitaceae</taxon>
        <taxon>Viteae</taxon>
        <taxon>Vitis</taxon>
    </lineage>
</organism>
<dbReference type="HOGENOM" id="CLU_2745236_0_0_1"/>
<sequence>MMHWQMTTMKSANSIGSPPISEKFKALHCSLRKALLPVNSNDSRKPLEDLSSKGRVCPVPFEPKTPKHQLT</sequence>
<evidence type="ECO:0000313" key="3">
    <source>
        <dbReference type="Proteomes" id="UP000009183"/>
    </source>
</evidence>
<protein>
    <submittedName>
        <fullName evidence="2">Uncharacterized protein</fullName>
    </submittedName>
</protein>
<name>D7TXU1_VITVI</name>